<evidence type="ECO:0000256" key="1">
    <source>
        <dbReference type="ARBA" id="ARBA00001966"/>
    </source>
</evidence>
<name>A0A1I6DIF1_9FIRM</name>
<dbReference type="InterPro" id="IPR013983">
    <property type="entry name" value="Ald_Fedxn_OxRdtase_N"/>
</dbReference>
<dbReference type="SUPFAM" id="SSF48310">
    <property type="entry name" value="Aldehyde ferredoxin oxidoreductase, C-terminal domains"/>
    <property type="match status" value="1"/>
</dbReference>
<reference evidence="11" key="1">
    <citation type="submission" date="2016-10" db="EMBL/GenBank/DDBJ databases">
        <authorList>
            <person name="Varghese N."/>
            <person name="Submissions S."/>
        </authorList>
    </citation>
    <scope>NUCLEOTIDE SEQUENCE [LARGE SCALE GENOMIC DNA]</scope>
    <source>
        <strain evidence="11">DSM 3669</strain>
    </source>
</reference>
<dbReference type="GO" id="GO:0016625">
    <property type="term" value="F:oxidoreductase activity, acting on the aldehyde or oxo group of donors, iron-sulfur protein as acceptor"/>
    <property type="evidence" value="ECO:0007669"/>
    <property type="project" value="InterPro"/>
</dbReference>
<dbReference type="GO" id="GO:0046872">
    <property type="term" value="F:metal ion binding"/>
    <property type="evidence" value="ECO:0007669"/>
    <property type="project" value="UniProtKB-KW"/>
</dbReference>
<dbReference type="InterPro" id="IPR013984">
    <property type="entry name" value="Ald_Fedxn_OxRdtase_dom2"/>
</dbReference>
<evidence type="ECO:0000259" key="9">
    <source>
        <dbReference type="SMART" id="SM00790"/>
    </source>
</evidence>
<keyword evidence="7" id="KW-0411">Iron-sulfur</keyword>
<dbReference type="OrthoDB" id="9763894at2"/>
<evidence type="ECO:0000256" key="4">
    <source>
        <dbReference type="ARBA" id="ARBA00022723"/>
    </source>
</evidence>
<organism evidence="10 11">
    <name type="scientific">Desulfoscipio geothermicus DSM 3669</name>
    <dbReference type="NCBI Taxonomy" id="1121426"/>
    <lineage>
        <taxon>Bacteria</taxon>
        <taxon>Bacillati</taxon>
        <taxon>Bacillota</taxon>
        <taxon>Clostridia</taxon>
        <taxon>Eubacteriales</taxon>
        <taxon>Desulfallaceae</taxon>
        <taxon>Desulfoscipio</taxon>
    </lineage>
</organism>
<dbReference type="Gene3D" id="1.10.599.10">
    <property type="entry name" value="Aldehyde Ferredoxin Oxidoreductase Protein, subunit A, domain 3"/>
    <property type="match status" value="1"/>
</dbReference>
<evidence type="ECO:0000256" key="2">
    <source>
        <dbReference type="ARBA" id="ARBA00011032"/>
    </source>
</evidence>
<dbReference type="Pfam" id="PF01314">
    <property type="entry name" value="AFOR_C"/>
    <property type="match status" value="1"/>
</dbReference>
<dbReference type="Proteomes" id="UP000199584">
    <property type="component" value="Unassembled WGS sequence"/>
</dbReference>
<dbReference type="SUPFAM" id="SSF56228">
    <property type="entry name" value="Aldehyde ferredoxin oxidoreductase, N-terminal domain"/>
    <property type="match status" value="1"/>
</dbReference>
<dbReference type="RefSeq" id="WP_092483024.1">
    <property type="nucleotide sequence ID" value="NZ_FOYM01000011.1"/>
</dbReference>
<dbReference type="InterPro" id="IPR036503">
    <property type="entry name" value="Ald_Fedxn_OxRdtase_N_sf"/>
</dbReference>
<evidence type="ECO:0000313" key="11">
    <source>
        <dbReference type="Proteomes" id="UP000199584"/>
    </source>
</evidence>
<dbReference type="PANTHER" id="PTHR30038:SF0">
    <property type="entry name" value="TUNGSTEN-CONTAINING ALDEHYDE FERREDOXIN OXIDOREDUCTASE"/>
    <property type="match status" value="1"/>
</dbReference>
<dbReference type="SMART" id="SM00790">
    <property type="entry name" value="AFOR_N"/>
    <property type="match status" value="1"/>
</dbReference>
<evidence type="ECO:0000313" key="10">
    <source>
        <dbReference type="EMBL" id="SFR05223.1"/>
    </source>
</evidence>
<dbReference type="InterPro" id="IPR051919">
    <property type="entry name" value="W-dependent_AOR"/>
</dbReference>
<dbReference type="PANTHER" id="PTHR30038">
    <property type="entry name" value="ALDEHYDE FERREDOXIN OXIDOREDUCTASE"/>
    <property type="match status" value="1"/>
</dbReference>
<accession>A0A1I6DIF1</accession>
<dbReference type="Gene3D" id="3.60.9.10">
    <property type="entry name" value="Aldehyde ferredoxin oxidoreductase, N-terminal domain"/>
    <property type="match status" value="1"/>
</dbReference>
<sequence>MKGYIGKVLRIDLNNLTSSVESLNLLWAEKYIGGKGLAMKYIYEELPPKVDPLSPKNKMILMTGPLTGTAVPCSGKLTIAAKSPATNTILDCSIGGHIAGEIKYAGYDAIIIEGKAEKPVYLHIENSKVELKSAGNLWGKGTHETEFFLKATCGPEVKVLAIGPAGENMVPMACITSELYRQAGRGGIGAVMGSKNLKAIVVKGTNGVKVADPKQLTARAKEIMKKDTLSDDNLWAYTDGTPIIVELSNSTGVLPTRNFQQGTFDGFDKIHAEAVKAVRKDKKGCLSCGLGCGNYVNTGQSVVEGPEYETLSIGGSNCGIDDLEAIVEFNKLCDDLGLDTISTGNTIAFAMELTEKGIKDFNLKFGDVKGYLKATKNIANKETELALGVKGLSEKYGGKEFAMQVKGLEFPGYEPRGSWGMGLAYATSDRGACHTRAWPIADEAYGDMDPFTIEGKAELVVGLQHYNAAKFSTILCDFWALSLETVAELLTLVTGKQYTEKDLKIIGERIVNLARMFNIREGFDAKDDRLPQRIYKEALKTGATAEKLLPEEEFNKMLREYYQIRGWDSEGKPTGEKLDELAI</sequence>
<proteinExistence type="inferred from homology"/>
<dbReference type="InterPro" id="IPR013985">
    <property type="entry name" value="Ald_Fedxn_OxRdtase_dom3"/>
</dbReference>
<gene>
    <name evidence="10" type="ORF">SAMN05660706_11192</name>
</gene>
<protein>
    <submittedName>
        <fullName evidence="10">Aldehyde:ferredoxin oxidoreductase</fullName>
    </submittedName>
</protein>
<dbReference type="STRING" id="39060.SAMN05660706_11192"/>
<evidence type="ECO:0000256" key="8">
    <source>
        <dbReference type="ARBA" id="ARBA00049934"/>
    </source>
</evidence>
<evidence type="ECO:0000256" key="7">
    <source>
        <dbReference type="ARBA" id="ARBA00023014"/>
    </source>
</evidence>
<evidence type="ECO:0000256" key="3">
    <source>
        <dbReference type="ARBA" id="ARBA00022485"/>
    </source>
</evidence>
<dbReference type="GO" id="GO:0051539">
    <property type="term" value="F:4 iron, 4 sulfur cluster binding"/>
    <property type="evidence" value="ECO:0007669"/>
    <property type="project" value="UniProtKB-KW"/>
</dbReference>
<dbReference type="InterPro" id="IPR036021">
    <property type="entry name" value="Tungsten_al_ferr_oxy-like_C"/>
</dbReference>
<keyword evidence="11" id="KW-1185">Reference proteome</keyword>
<evidence type="ECO:0000256" key="6">
    <source>
        <dbReference type="ARBA" id="ARBA00023004"/>
    </source>
</evidence>
<dbReference type="Gene3D" id="1.10.569.10">
    <property type="entry name" value="Aldehyde Ferredoxin Oxidoreductase Protein, subunit A, domain 2"/>
    <property type="match status" value="1"/>
</dbReference>
<comment type="similarity">
    <text evidence="2">Belongs to the AOR/FOR family.</text>
</comment>
<dbReference type="EMBL" id="FOYM01000011">
    <property type="protein sequence ID" value="SFR05223.1"/>
    <property type="molecule type" value="Genomic_DNA"/>
</dbReference>
<dbReference type="InterPro" id="IPR001203">
    <property type="entry name" value="OxRdtase_Ald_Fedxn_C"/>
</dbReference>
<keyword evidence="6" id="KW-0408">Iron</keyword>
<evidence type="ECO:0000256" key="5">
    <source>
        <dbReference type="ARBA" id="ARBA00023002"/>
    </source>
</evidence>
<dbReference type="Pfam" id="PF02730">
    <property type="entry name" value="AFOR_N"/>
    <property type="match status" value="1"/>
</dbReference>
<comment type="cofactor">
    <cofactor evidence="1">
        <name>[4Fe-4S] cluster</name>
        <dbReference type="ChEBI" id="CHEBI:49883"/>
    </cofactor>
</comment>
<comment type="cofactor">
    <cofactor evidence="8">
        <name>tungstopterin</name>
        <dbReference type="ChEBI" id="CHEBI:30402"/>
    </cofactor>
</comment>
<dbReference type="GO" id="GO:0009055">
    <property type="term" value="F:electron transfer activity"/>
    <property type="evidence" value="ECO:0007669"/>
    <property type="project" value="InterPro"/>
</dbReference>
<feature type="domain" description="Aldehyde ferredoxin oxidoreductase N-terminal" evidence="9">
    <location>
        <begin position="4"/>
        <end position="206"/>
    </location>
</feature>
<keyword evidence="3" id="KW-0004">4Fe-4S</keyword>
<keyword evidence="4" id="KW-0479">Metal-binding</keyword>
<dbReference type="AlphaFoldDB" id="A0A1I6DIF1"/>
<keyword evidence="5" id="KW-0560">Oxidoreductase</keyword>